<organism evidence="1">
    <name type="scientific">Orpheovirus IHUMI-LCC2</name>
    <dbReference type="NCBI Taxonomy" id="2023057"/>
    <lineage>
        <taxon>Viruses</taxon>
        <taxon>Varidnaviria</taxon>
        <taxon>Bamfordvirae</taxon>
        <taxon>Nucleocytoviricota</taxon>
        <taxon>Megaviricetes</taxon>
        <taxon>Pimascovirales</taxon>
        <taxon>Ocovirineae</taxon>
        <taxon>Orpheoviridae</taxon>
        <taxon>Alphaorpheovirus</taxon>
        <taxon>Alphaorpheovirus massiliense</taxon>
    </lineage>
</organism>
<dbReference type="GeneID" id="35382081"/>
<name>A0A2I2L3X0_9VIRU</name>
<dbReference type="RefSeq" id="YP_009448513.1">
    <property type="nucleotide sequence ID" value="NC_036594.1"/>
</dbReference>
<reference evidence="1" key="1">
    <citation type="submission" date="2017-08" db="EMBL/GenBank/DDBJ databases">
        <authorList>
            <consortium name="Urmite Genomes"/>
        </authorList>
    </citation>
    <scope>NUCLEOTIDE SEQUENCE [LARGE SCALE GENOMIC DNA]</scope>
    <source>
        <strain evidence="1">IHUMI-LCC2</strain>
    </source>
</reference>
<evidence type="ECO:0000313" key="1">
    <source>
        <dbReference type="EMBL" id="SNW62211.1"/>
    </source>
</evidence>
<dbReference type="EMBL" id="LT906555">
    <property type="protein sequence ID" value="SNW62211.1"/>
    <property type="molecule type" value="Genomic_DNA"/>
</dbReference>
<protein>
    <submittedName>
        <fullName evidence="1">Uncharacterized protein</fullName>
    </submittedName>
</protein>
<accession>A0A2I2L3X0</accession>
<evidence type="ECO:0000313" key="2">
    <source>
        <dbReference type="Proteomes" id="UP000236316"/>
    </source>
</evidence>
<sequence>MTEYKMSIFPSEIYVKILSNHIGTDNFMPSYVGITQTLTKETIQALDNQLIIYIIQNIIKIKDMGSDIYKAYNLTQLLNLININLDINKEFVRIREYDFFVTDQFKNFLCIHFIGDFPVLQYFNIMEICTLIKILYGVSYDIYRSMTRVKNTITRALEIKYSDEILKDIIDSVYSDNILNRKPKNSLIGDVNKYMVKNSEVFEVIEELIKFNRVNLIPYFWNKLDTTRKSTFPNLEYLGNDTVSAKSIILDPNVDMYDVDDVITEYITNTRDLSIITEFNNQKVKRLYKLNYNKLNRCKDPVTLTKVMMSDNNIKKLLPENFIDGYNSLPFSSGMSASYYLSGLAVRYNREEILDENILKYIELAVKSDKESVENFIIKSLYCPSILNKLKEPFPKYRNSIQCWNSLFYMIRNNSIQFVLNTFDRLYESNMSASGGTNLAMACVLCPDYRISIYWYFRYDDPLGNLLGNFDEWSKSESYIRSDFPNPSNI</sequence>
<keyword evidence="2" id="KW-1185">Reference proteome</keyword>
<proteinExistence type="predicted"/>
<gene>
    <name evidence="1" type="ORF">ORPV_307</name>
</gene>
<dbReference type="KEGG" id="vg:35382081"/>
<dbReference type="Proteomes" id="UP000236316">
    <property type="component" value="Segment"/>
</dbReference>